<dbReference type="EMBL" id="CP013569">
    <property type="protein sequence ID" value="ANL87069.1"/>
    <property type="molecule type" value="Genomic_DNA"/>
</dbReference>
<geneLocation type="plasmid" evidence="1 2">
    <name>pRphaN771a</name>
</geneLocation>
<reference evidence="1 2" key="1">
    <citation type="submission" date="2015-11" db="EMBL/GenBank/DDBJ databases">
        <title>The limits of bacterial species coexistence and the symbiotic plasmid transference in sympatric Rhizobium populations.</title>
        <authorList>
            <person name="Perez-Carrascal O.M."/>
            <person name="VanInsberghe D."/>
            <person name="Juarez S."/>
            <person name="Polz M.F."/>
            <person name="Vinuesa P."/>
            <person name="Gonzalez V."/>
        </authorList>
    </citation>
    <scope>NUCLEOTIDE SEQUENCE [LARGE SCALE GENOMIC DNA]</scope>
    <source>
        <strain evidence="1 2">N771</strain>
        <plasmid evidence="1 2">pRphaN771a</plasmid>
    </source>
</reference>
<gene>
    <name evidence="1" type="ORF">AMC81_PA00046</name>
</gene>
<protein>
    <submittedName>
        <fullName evidence="1">Uncharacterized protein</fullName>
    </submittedName>
</protein>
<sequence length="56" mass="6363">MRLIAFAIIGIPIFATFLASQRADRNLQDCWAKHGVTFSCHGDGKYDPDRSLRRPE</sequence>
<keyword evidence="2" id="KW-1185">Reference proteome</keyword>
<organism evidence="1 2">
    <name type="scientific">Rhizobium phaseoli</name>
    <dbReference type="NCBI Taxonomy" id="396"/>
    <lineage>
        <taxon>Bacteria</taxon>
        <taxon>Pseudomonadati</taxon>
        <taxon>Pseudomonadota</taxon>
        <taxon>Alphaproteobacteria</taxon>
        <taxon>Hyphomicrobiales</taxon>
        <taxon>Rhizobiaceae</taxon>
        <taxon>Rhizobium/Agrobacterium group</taxon>
        <taxon>Rhizobium</taxon>
    </lineage>
</organism>
<keyword evidence="1" id="KW-0614">Plasmid</keyword>
<evidence type="ECO:0000313" key="2">
    <source>
        <dbReference type="Proteomes" id="UP000078551"/>
    </source>
</evidence>
<accession>A0ABM6CFN7</accession>
<dbReference type="Proteomes" id="UP000078551">
    <property type="component" value="Plasmid pRphaN771a"/>
</dbReference>
<proteinExistence type="predicted"/>
<evidence type="ECO:0000313" key="1">
    <source>
        <dbReference type="EMBL" id="ANL87069.1"/>
    </source>
</evidence>
<name>A0ABM6CFN7_9HYPH</name>
<dbReference type="RefSeq" id="WP_189637928.1">
    <property type="nucleotide sequence ID" value="NZ_CP013569.1"/>
</dbReference>